<accession>A0AAD5S313</accession>
<protein>
    <submittedName>
        <fullName evidence="3">Uncharacterized protein</fullName>
    </submittedName>
</protein>
<dbReference type="EMBL" id="JAKWBI020000046">
    <property type="protein sequence ID" value="KAJ2904717.1"/>
    <property type="molecule type" value="Genomic_DNA"/>
</dbReference>
<feature type="compositionally biased region" description="Polar residues" evidence="2">
    <location>
        <begin position="212"/>
        <end position="227"/>
    </location>
</feature>
<evidence type="ECO:0000313" key="3">
    <source>
        <dbReference type="EMBL" id="KAJ2904717.1"/>
    </source>
</evidence>
<evidence type="ECO:0000313" key="4">
    <source>
        <dbReference type="Proteomes" id="UP001201980"/>
    </source>
</evidence>
<gene>
    <name evidence="3" type="ORF">MKZ38_007335</name>
</gene>
<dbReference type="AlphaFoldDB" id="A0AAD5S313"/>
<sequence>MSQSKPRIVPQGRQSHLTEEHGELVTNLSGKIADLEALNHKYANAISEIEEKLECLQKSHKDDIRFLKNRVTDISCEGALRSDQNTLRDRIDADLHTLRDRQNSELEELVRLGGVVQLADEECAQNKMHVEELQRFRAMYEKSLSDIVNSGLLAWFRVYSPRIFEFLAAARDAQNQSVDARHGEGRLPAFHRVIGLSQESQTTEWPHTLDRSQFTTESATAQETQPRNLLKTYRDDRTADQSYTPGRSQVSSNYATVQESKRPSRVSDEGSRLPLPPPSMSVPKRLATRSARSHRRAPSRSTESDINQMEFSRDNRAQGSKTPQQESQPSSQRPLANTPRRRVPKYNKEAKRFARLFHSFNKEGKALGVKPKDSKHHHELVKKFLEQIDWEVSSWFQDQLLKMFPQQTKEVRMRLRNSDKRINIVVNGLAWKDVEQCVRMSDWSWMDS</sequence>
<feature type="coiled-coil region" evidence="1">
    <location>
        <begin position="32"/>
        <end position="59"/>
    </location>
</feature>
<dbReference type="Proteomes" id="UP001201980">
    <property type="component" value="Unassembled WGS sequence"/>
</dbReference>
<keyword evidence="1" id="KW-0175">Coiled coil</keyword>
<feature type="region of interest" description="Disordered" evidence="2">
    <location>
        <begin position="212"/>
        <end position="347"/>
    </location>
</feature>
<reference evidence="3" key="1">
    <citation type="submission" date="2022-07" db="EMBL/GenBank/DDBJ databases">
        <title>Draft genome sequence of Zalerion maritima ATCC 34329, a (micro)plastics degrading marine fungus.</title>
        <authorList>
            <person name="Paco A."/>
            <person name="Goncalves M.F.M."/>
            <person name="Rocha-Santos T.A.P."/>
            <person name="Alves A."/>
        </authorList>
    </citation>
    <scope>NUCLEOTIDE SEQUENCE</scope>
    <source>
        <strain evidence="3">ATCC 34329</strain>
    </source>
</reference>
<evidence type="ECO:0000256" key="2">
    <source>
        <dbReference type="SAM" id="MobiDB-lite"/>
    </source>
</evidence>
<keyword evidence="4" id="KW-1185">Reference proteome</keyword>
<feature type="compositionally biased region" description="Low complexity" evidence="2">
    <location>
        <begin position="323"/>
        <end position="334"/>
    </location>
</feature>
<organism evidence="3 4">
    <name type="scientific">Zalerion maritima</name>
    <dbReference type="NCBI Taxonomy" id="339359"/>
    <lineage>
        <taxon>Eukaryota</taxon>
        <taxon>Fungi</taxon>
        <taxon>Dikarya</taxon>
        <taxon>Ascomycota</taxon>
        <taxon>Pezizomycotina</taxon>
        <taxon>Sordariomycetes</taxon>
        <taxon>Lulworthiomycetidae</taxon>
        <taxon>Lulworthiales</taxon>
        <taxon>Lulworthiaceae</taxon>
        <taxon>Zalerion</taxon>
    </lineage>
</organism>
<evidence type="ECO:0000256" key="1">
    <source>
        <dbReference type="SAM" id="Coils"/>
    </source>
</evidence>
<feature type="compositionally biased region" description="Basic and acidic residues" evidence="2">
    <location>
        <begin position="259"/>
        <end position="271"/>
    </location>
</feature>
<feature type="compositionally biased region" description="Polar residues" evidence="2">
    <location>
        <begin position="240"/>
        <end position="258"/>
    </location>
</feature>
<proteinExistence type="predicted"/>
<comment type="caution">
    <text evidence="3">The sequence shown here is derived from an EMBL/GenBank/DDBJ whole genome shotgun (WGS) entry which is preliminary data.</text>
</comment>
<name>A0AAD5S313_9PEZI</name>